<protein>
    <submittedName>
        <fullName evidence="1">Uncharacterized protein</fullName>
    </submittedName>
</protein>
<keyword evidence="2" id="KW-1185">Reference proteome</keyword>
<dbReference type="EMBL" id="BMAO01025947">
    <property type="protein sequence ID" value="GFR06081.1"/>
    <property type="molecule type" value="Genomic_DNA"/>
</dbReference>
<evidence type="ECO:0000313" key="2">
    <source>
        <dbReference type="Proteomes" id="UP000887116"/>
    </source>
</evidence>
<reference evidence="1" key="1">
    <citation type="submission" date="2020-07" db="EMBL/GenBank/DDBJ databases">
        <title>Multicomponent nature underlies the extraordinary mechanical properties of spider dragline silk.</title>
        <authorList>
            <person name="Kono N."/>
            <person name="Nakamura H."/>
            <person name="Mori M."/>
            <person name="Yoshida Y."/>
            <person name="Ohtoshi R."/>
            <person name="Malay A.D."/>
            <person name="Moran D.A.P."/>
            <person name="Tomita M."/>
            <person name="Numata K."/>
            <person name="Arakawa K."/>
        </authorList>
    </citation>
    <scope>NUCLEOTIDE SEQUENCE</scope>
</reference>
<organism evidence="1 2">
    <name type="scientific">Trichonephila clavata</name>
    <name type="common">Joro spider</name>
    <name type="synonym">Nephila clavata</name>
    <dbReference type="NCBI Taxonomy" id="2740835"/>
    <lineage>
        <taxon>Eukaryota</taxon>
        <taxon>Metazoa</taxon>
        <taxon>Ecdysozoa</taxon>
        <taxon>Arthropoda</taxon>
        <taxon>Chelicerata</taxon>
        <taxon>Arachnida</taxon>
        <taxon>Araneae</taxon>
        <taxon>Araneomorphae</taxon>
        <taxon>Entelegynae</taxon>
        <taxon>Araneoidea</taxon>
        <taxon>Nephilidae</taxon>
        <taxon>Trichonephila</taxon>
    </lineage>
</organism>
<proteinExistence type="predicted"/>
<sequence length="121" mass="14092">MNAPNVNSTHNSRNGDSEFKYSMTDIAFLNNCSNAPRMQKFGSKFKTLSYYQDKGYKWLRLIRQIDQPSLHETLNDIKEKFPKQIGIQRESRLVVVMCAVLGKNLPLYMSQKIIQQQKSFL</sequence>
<comment type="caution">
    <text evidence="1">The sequence shown here is derived from an EMBL/GenBank/DDBJ whole genome shotgun (WGS) entry which is preliminary data.</text>
</comment>
<name>A0A8X6JGY0_TRICU</name>
<dbReference type="AlphaFoldDB" id="A0A8X6JGY0"/>
<dbReference type="Proteomes" id="UP000887116">
    <property type="component" value="Unassembled WGS sequence"/>
</dbReference>
<accession>A0A8X6JGY0</accession>
<gene>
    <name evidence="1" type="ORF">TNCT_251531</name>
</gene>
<evidence type="ECO:0000313" key="1">
    <source>
        <dbReference type="EMBL" id="GFR06081.1"/>
    </source>
</evidence>